<keyword evidence="2" id="KW-0808">Transferase</keyword>
<reference evidence="2 3" key="1">
    <citation type="submission" date="2016-10" db="EMBL/GenBank/DDBJ databases">
        <authorList>
            <person name="de Groot N.N."/>
        </authorList>
    </citation>
    <scope>NUCLEOTIDE SEQUENCE [LARGE SCALE GENOMIC DNA]</scope>
    <source>
        <strain evidence="2 3">DSM 19073</strain>
    </source>
</reference>
<accession>A0A1I3J8E3</accession>
<dbReference type="CDD" id="cd05154">
    <property type="entry name" value="ACAD10_11_N-like"/>
    <property type="match status" value="1"/>
</dbReference>
<dbReference type="AlphaFoldDB" id="A0A1I3J8E3"/>
<dbReference type="PANTHER" id="PTHR47829:SF1">
    <property type="entry name" value="HAD FAMILY PHOSPHATASE"/>
    <property type="match status" value="1"/>
</dbReference>
<dbReference type="InterPro" id="IPR011009">
    <property type="entry name" value="Kinase-like_dom_sf"/>
</dbReference>
<dbReference type="STRING" id="390807.SAMN04488095_1243"/>
<gene>
    <name evidence="2" type="ORF">SAMN04488095_1243</name>
</gene>
<dbReference type="EMBL" id="FORA01000001">
    <property type="protein sequence ID" value="SFI56443.1"/>
    <property type="molecule type" value="Genomic_DNA"/>
</dbReference>
<organism evidence="2 3">
    <name type="scientific">Jannaschia pohangensis</name>
    <dbReference type="NCBI Taxonomy" id="390807"/>
    <lineage>
        <taxon>Bacteria</taxon>
        <taxon>Pseudomonadati</taxon>
        <taxon>Pseudomonadota</taxon>
        <taxon>Alphaproteobacteria</taxon>
        <taxon>Rhodobacterales</taxon>
        <taxon>Roseobacteraceae</taxon>
        <taxon>Jannaschia</taxon>
    </lineage>
</organism>
<keyword evidence="3" id="KW-1185">Reference proteome</keyword>
<dbReference type="Pfam" id="PF01636">
    <property type="entry name" value="APH"/>
    <property type="match status" value="1"/>
</dbReference>
<dbReference type="GO" id="GO:0016301">
    <property type="term" value="F:kinase activity"/>
    <property type="evidence" value="ECO:0007669"/>
    <property type="project" value="UniProtKB-KW"/>
</dbReference>
<name>A0A1I3J8E3_9RHOB</name>
<evidence type="ECO:0000313" key="2">
    <source>
        <dbReference type="EMBL" id="SFI56443.1"/>
    </source>
</evidence>
<keyword evidence="2" id="KW-0418">Kinase</keyword>
<sequence length="349" mass="37632">MSQAARRATLLAMDDVTPELLTWLSVRLPGQPRLTGARRFGTGQSNPTWAIESPAGPLVLRAKPPGRLLPKAHMIDREFRVMQALSDTAVPVPRMILLVEEDNPLGRDFYVMEHLDGRIFWDPALPDCTAPERAAIYAAMGRLLADLARIDPGAVGLADFGRAEGFFARQVALWSRQYAASVPDPDPGMVALGDWLAAEQVADLAPALVHGDFRLDNMIFHPTEPRIIGLLDWELSTLGHPTADIAYQVMQWQLAHGGALRGLAGVDRAALGLPDDAAYLAAYRAALGLTEIPAWRPFVVLAAYRLAAILAGVGARAAAGNAANPEQGAAYGRLVPELIELGHRLRSEG</sequence>
<feature type="domain" description="Aminoglycoside phosphotransferase" evidence="1">
    <location>
        <begin position="37"/>
        <end position="261"/>
    </location>
</feature>
<dbReference type="Gene3D" id="3.30.200.20">
    <property type="entry name" value="Phosphorylase Kinase, domain 1"/>
    <property type="match status" value="1"/>
</dbReference>
<dbReference type="PANTHER" id="PTHR47829">
    <property type="entry name" value="HYDROLASE, PUTATIVE (AFU_ORTHOLOGUE AFUA_1G12880)-RELATED"/>
    <property type="match status" value="1"/>
</dbReference>
<dbReference type="InterPro" id="IPR041726">
    <property type="entry name" value="ACAD10_11_N"/>
</dbReference>
<dbReference type="Gene3D" id="3.90.1200.10">
    <property type="match status" value="1"/>
</dbReference>
<dbReference type="SUPFAM" id="SSF56112">
    <property type="entry name" value="Protein kinase-like (PK-like)"/>
    <property type="match status" value="1"/>
</dbReference>
<proteinExistence type="predicted"/>
<dbReference type="InterPro" id="IPR002575">
    <property type="entry name" value="Aminoglycoside_PTrfase"/>
</dbReference>
<evidence type="ECO:0000313" key="3">
    <source>
        <dbReference type="Proteomes" id="UP000199110"/>
    </source>
</evidence>
<protein>
    <submittedName>
        <fullName evidence="2">Predicted kinase, aminoglycoside phosphotransferase (APT) family</fullName>
    </submittedName>
</protein>
<evidence type="ECO:0000259" key="1">
    <source>
        <dbReference type="Pfam" id="PF01636"/>
    </source>
</evidence>
<dbReference type="Proteomes" id="UP000199110">
    <property type="component" value="Unassembled WGS sequence"/>
</dbReference>
<dbReference type="InterPro" id="IPR052898">
    <property type="entry name" value="ACAD10-like"/>
</dbReference>